<protein>
    <submittedName>
        <fullName evidence="1">Uncharacterized protein</fullName>
    </submittedName>
</protein>
<keyword evidence="2" id="KW-1185">Reference proteome</keyword>
<reference evidence="2" key="1">
    <citation type="journal article" date="2024" name="Proc. Natl. Acad. Sci. U.S.A.">
        <title>Extraordinary preservation of gene collinearity over three hundred million years revealed in homosporous lycophytes.</title>
        <authorList>
            <person name="Li C."/>
            <person name="Wickell D."/>
            <person name="Kuo L.Y."/>
            <person name="Chen X."/>
            <person name="Nie B."/>
            <person name="Liao X."/>
            <person name="Peng D."/>
            <person name="Ji J."/>
            <person name="Jenkins J."/>
            <person name="Williams M."/>
            <person name="Shu S."/>
            <person name="Plott C."/>
            <person name="Barry K."/>
            <person name="Rajasekar S."/>
            <person name="Grimwood J."/>
            <person name="Han X."/>
            <person name="Sun S."/>
            <person name="Hou Z."/>
            <person name="He W."/>
            <person name="Dai G."/>
            <person name="Sun C."/>
            <person name="Schmutz J."/>
            <person name="Leebens-Mack J.H."/>
            <person name="Li F.W."/>
            <person name="Wang L."/>
        </authorList>
    </citation>
    <scope>NUCLEOTIDE SEQUENCE [LARGE SCALE GENOMIC DNA]</scope>
    <source>
        <strain evidence="2">cv. PW_Plant_1</strain>
    </source>
</reference>
<evidence type="ECO:0000313" key="2">
    <source>
        <dbReference type="Proteomes" id="UP001162992"/>
    </source>
</evidence>
<dbReference type="EMBL" id="CM055105">
    <property type="protein sequence ID" value="KAJ7532225.1"/>
    <property type="molecule type" value="Genomic_DNA"/>
</dbReference>
<evidence type="ECO:0000313" key="1">
    <source>
        <dbReference type="EMBL" id="KAJ7532225.1"/>
    </source>
</evidence>
<organism evidence="1 2">
    <name type="scientific">Diphasiastrum complanatum</name>
    <name type="common">Issler's clubmoss</name>
    <name type="synonym">Lycopodium complanatum</name>
    <dbReference type="NCBI Taxonomy" id="34168"/>
    <lineage>
        <taxon>Eukaryota</taxon>
        <taxon>Viridiplantae</taxon>
        <taxon>Streptophyta</taxon>
        <taxon>Embryophyta</taxon>
        <taxon>Tracheophyta</taxon>
        <taxon>Lycopodiopsida</taxon>
        <taxon>Lycopodiales</taxon>
        <taxon>Lycopodiaceae</taxon>
        <taxon>Lycopodioideae</taxon>
        <taxon>Diphasiastrum</taxon>
    </lineage>
</organism>
<dbReference type="Proteomes" id="UP001162992">
    <property type="component" value="Chromosome 14"/>
</dbReference>
<name>A0ACC2BR44_DIPCM</name>
<proteinExistence type="predicted"/>
<accession>A0ACC2BR44</accession>
<comment type="caution">
    <text evidence="1">The sequence shown here is derived from an EMBL/GenBank/DDBJ whole genome shotgun (WGS) entry which is preliminary data.</text>
</comment>
<sequence>MTSKFSAALKLGDLNDFIAPSQSCIVSLSGSKEKALKLNNGMVEIHQSQKPAAFNQAKSASRTDPVKVTLHDCLACSGCITSAETVMLEHQSVDEFLNQLEAGKKAVVVSLSPQSRASLAAYYGLTQLQVFKRLTGFLKSIGVKGVFDTSCSRDLSLIESCEEFIVRYRKNHNQETGSQHDSLPMLASACPGWICYAEKTLDADILPHISSVKSPQQAMGAIMKRHSCHNLDILPEDIYHVTIMPCYDKKLEASRDDFVFAIERTGDKEQGSVGPQLTEVDSVLTSGEIVDLLQAKKIDFRALAEVPLDRMLTNIDEEDHLYGVPGGSGGYAECIFRHAAWTLFGKEFSGSLEFKILRNADFREMTLELDGKTMLRFACAYGFRNIQNLVRKIKAGKCEYHFVEIMACPAGCLNGGGQIKPKKGQSVKDLIQTLESLYLKEMQVRDPYNNPIAKGLYEKWLEKPGSEKALDILHTRYHHREKSVSSQYTNW</sequence>
<gene>
    <name evidence="1" type="ORF">O6H91_14G078000</name>
</gene>